<comment type="caution">
    <text evidence="10">The sequence shown here is derived from an EMBL/GenBank/DDBJ whole genome shotgun (WGS) entry which is preliminary data.</text>
</comment>
<feature type="domain" description="ABC transmembrane type-1" evidence="9">
    <location>
        <begin position="18"/>
        <end position="206"/>
    </location>
</feature>
<feature type="transmembrane region" description="Helical" evidence="8">
    <location>
        <begin position="20"/>
        <end position="42"/>
    </location>
</feature>
<evidence type="ECO:0000259" key="9">
    <source>
        <dbReference type="PROSITE" id="PS50928"/>
    </source>
</evidence>
<dbReference type="InterPro" id="IPR010065">
    <property type="entry name" value="AA_ABC_transptr_permease_3TM"/>
</dbReference>
<comment type="similarity">
    <text evidence="8">Belongs to the binding-protein-dependent transport system permease family.</text>
</comment>
<evidence type="ECO:0000256" key="7">
    <source>
        <dbReference type="ARBA" id="ARBA00023136"/>
    </source>
</evidence>
<proteinExistence type="inferred from homology"/>
<organism evidence="10 11">
    <name type="scientific">Bifidobacterium tibiigranuli</name>
    <dbReference type="NCBI Taxonomy" id="2172043"/>
    <lineage>
        <taxon>Bacteria</taxon>
        <taxon>Bacillati</taxon>
        <taxon>Actinomycetota</taxon>
        <taxon>Actinomycetes</taxon>
        <taxon>Bifidobacteriales</taxon>
        <taxon>Bifidobacteriaceae</taxon>
        <taxon>Bifidobacterium</taxon>
    </lineage>
</organism>
<keyword evidence="4 8" id="KW-0812">Transmembrane</keyword>
<dbReference type="AlphaFoldDB" id="A0A5N6S107"/>
<evidence type="ECO:0000256" key="1">
    <source>
        <dbReference type="ARBA" id="ARBA00004651"/>
    </source>
</evidence>
<dbReference type="NCBIfam" id="TIGR01726">
    <property type="entry name" value="HEQRo_perm_3TM"/>
    <property type="match status" value="1"/>
</dbReference>
<dbReference type="Pfam" id="PF00528">
    <property type="entry name" value="BPD_transp_1"/>
    <property type="match status" value="1"/>
</dbReference>
<dbReference type="PANTHER" id="PTHR30614">
    <property type="entry name" value="MEMBRANE COMPONENT OF AMINO ACID ABC TRANSPORTER"/>
    <property type="match status" value="1"/>
</dbReference>
<evidence type="ECO:0000313" key="11">
    <source>
        <dbReference type="Proteomes" id="UP000325415"/>
    </source>
</evidence>
<keyword evidence="2 8" id="KW-0813">Transport</keyword>
<feature type="transmembrane region" description="Helical" evidence="8">
    <location>
        <begin position="187"/>
        <end position="206"/>
    </location>
</feature>
<reference evidence="10 11" key="1">
    <citation type="submission" date="2018-04" db="EMBL/GenBank/DDBJ databases">
        <authorList>
            <person name="Eckel V.P."/>
            <person name="Vogel R.F."/>
        </authorList>
    </citation>
    <scope>NUCLEOTIDE SEQUENCE [LARGE SCALE GENOMIC DNA]</scope>
    <source>
        <strain evidence="11">TMW 2.1764</strain>
    </source>
</reference>
<accession>A0A5N6S107</accession>
<gene>
    <name evidence="10" type="ORF">DDE84_02805</name>
</gene>
<dbReference type="GO" id="GO:0022857">
    <property type="term" value="F:transmembrane transporter activity"/>
    <property type="evidence" value="ECO:0007669"/>
    <property type="project" value="InterPro"/>
</dbReference>
<keyword evidence="7 8" id="KW-0472">Membrane</keyword>
<evidence type="ECO:0000256" key="5">
    <source>
        <dbReference type="ARBA" id="ARBA00022970"/>
    </source>
</evidence>
<evidence type="ECO:0000256" key="3">
    <source>
        <dbReference type="ARBA" id="ARBA00022475"/>
    </source>
</evidence>
<protein>
    <submittedName>
        <fullName evidence="10">Amino acid ABC transporter permease</fullName>
    </submittedName>
</protein>
<evidence type="ECO:0000256" key="8">
    <source>
        <dbReference type="RuleBase" id="RU363032"/>
    </source>
</evidence>
<keyword evidence="6 8" id="KW-1133">Transmembrane helix</keyword>
<evidence type="ECO:0000256" key="2">
    <source>
        <dbReference type="ARBA" id="ARBA00022448"/>
    </source>
</evidence>
<dbReference type="OrthoDB" id="92598at2"/>
<dbReference type="GO" id="GO:0006865">
    <property type="term" value="P:amino acid transport"/>
    <property type="evidence" value="ECO:0007669"/>
    <property type="project" value="UniProtKB-KW"/>
</dbReference>
<dbReference type="PROSITE" id="PS50928">
    <property type="entry name" value="ABC_TM1"/>
    <property type="match status" value="1"/>
</dbReference>
<dbReference type="Proteomes" id="UP000325415">
    <property type="component" value="Unassembled WGS sequence"/>
</dbReference>
<dbReference type="CDD" id="cd06261">
    <property type="entry name" value="TM_PBP2"/>
    <property type="match status" value="1"/>
</dbReference>
<dbReference type="InterPro" id="IPR000515">
    <property type="entry name" value="MetI-like"/>
</dbReference>
<dbReference type="InterPro" id="IPR035906">
    <property type="entry name" value="MetI-like_sf"/>
</dbReference>
<keyword evidence="5" id="KW-0029">Amino-acid transport</keyword>
<dbReference type="Gene3D" id="1.10.3720.10">
    <property type="entry name" value="MetI-like"/>
    <property type="match status" value="1"/>
</dbReference>
<sequence length="219" mass="23721">MDFLRNTLSMIPLLASGIPMVLNLTVYSLILAVVVGLILSLVRIAHVPFLNQVVVVIVEFLRGTPLLVQLVYIYYVFPVIGIHIDPVVSGILGLGLNYAAYVSEVFRSSINSIDRGQMEAALSLGYTPPRAMAKIIIPQSLRVSVPPLGNYAISMVKDTALTSVIAVTEILKQANVLASTTFQVTEAYTAAAILYLVISLPLSGLVKVAEWRVNRNVAK</sequence>
<evidence type="ECO:0000256" key="6">
    <source>
        <dbReference type="ARBA" id="ARBA00022989"/>
    </source>
</evidence>
<dbReference type="InterPro" id="IPR043429">
    <property type="entry name" value="ArtM/GltK/GlnP/TcyL/YhdX-like"/>
</dbReference>
<keyword evidence="3" id="KW-1003">Cell membrane</keyword>
<dbReference type="EMBL" id="QDAG01000002">
    <property type="protein sequence ID" value="KAE8129742.1"/>
    <property type="molecule type" value="Genomic_DNA"/>
</dbReference>
<dbReference type="RefSeq" id="WP_152580226.1">
    <property type="nucleotide sequence ID" value="NZ_JAKVOD010000001.1"/>
</dbReference>
<comment type="subcellular location">
    <subcellularLocation>
        <location evidence="1 8">Cell membrane</location>
        <topology evidence="1 8">Multi-pass membrane protein</topology>
    </subcellularLocation>
</comment>
<evidence type="ECO:0000313" key="10">
    <source>
        <dbReference type="EMBL" id="KAE8129742.1"/>
    </source>
</evidence>
<name>A0A5N6S107_9BIFI</name>
<evidence type="ECO:0000256" key="4">
    <source>
        <dbReference type="ARBA" id="ARBA00022692"/>
    </source>
</evidence>
<dbReference type="GeneID" id="78126621"/>
<keyword evidence="11" id="KW-1185">Reference proteome</keyword>
<dbReference type="PANTHER" id="PTHR30614:SF0">
    <property type="entry name" value="L-CYSTINE TRANSPORT SYSTEM PERMEASE PROTEIN TCYL"/>
    <property type="match status" value="1"/>
</dbReference>
<dbReference type="SUPFAM" id="SSF161098">
    <property type="entry name" value="MetI-like"/>
    <property type="match status" value="1"/>
</dbReference>
<dbReference type="GO" id="GO:0043190">
    <property type="term" value="C:ATP-binding cassette (ABC) transporter complex"/>
    <property type="evidence" value="ECO:0007669"/>
    <property type="project" value="InterPro"/>
</dbReference>